<feature type="domain" description="PHD-type" evidence="17">
    <location>
        <begin position="99"/>
        <end position="147"/>
    </location>
</feature>
<keyword evidence="12" id="KW-0804">Transcription</keyword>
<dbReference type="InterPro" id="IPR013083">
    <property type="entry name" value="Znf_RING/FYVE/PHD"/>
</dbReference>
<dbReference type="PANTHER" id="PTHR10615:SF217">
    <property type="entry name" value="HISTONE ACETYLTRANSFERASE"/>
    <property type="match status" value="1"/>
</dbReference>
<evidence type="ECO:0000259" key="17">
    <source>
        <dbReference type="PROSITE" id="PS50016"/>
    </source>
</evidence>
<dbReference type="GO" id="GO:0003712">
    <property type="term" value="F:transcription coregulator activity"/>
    <property type="evidence" value="ECO:0007669"/>
    <property type="project" value="TreeGrafter"/>
</dbReference>
<keyword evidence="9" id="KW-0156">Chromatin regulator</keyword>
<dbReference type="GO" id="GO:0005634">
    <property type="term" value="C:nucleus"/>
    <property type="evidence" value="ECO:0007669"/>
    <property type="project" value="UniProtKB-SubCell"/>
</dbReference>
<evidence type="ECO:0000256" key="7">
    <source>
        <dbReference type="ARBA" id="ARBA00022771"/>
    </source>
</evidence>
<evidence type="ECO:0000313" key="19">
    <source>
        <dbReference type="EMBL" id="CAF1044156.1"/>
    </source>
</evidence>
<dbReference type="InterPro" id="IPR036388">
    <property type="entry name" value="WH-like_DNA-bd_sf"/>
</dbReference>
<sequence length="1299" mass="145973">MVAREARGRCSSSSTNATNASSTTKQRRVSSTSHEKKKVAKPIGICGFCLGDNLKNANGVPEKMINCAECGNSGHPSCLQYSEKLVKKIRTIRWQCIDCKRCIVCNKSDDSLLFCDFCDSGIHPKCCDPPLDEIPDDDFTCYLCRNEIPPSPKKTLVKTLSTSSTSSRRSRRSQHSNSDDAFAHAAELPDEMSNGFLSKKPQTNHIRQQSVQKAMKYLRDKKAIKTTNKKLLKRLHSPTLAIKSSKENTDIKNELLAKTILASSKSQRIRKEPSNDDLSSTPQTSTPLLTRQLSNRKLLPIDPITPPHRNSRRTDIPSVDESNKINSKRKHSTNSLSPISATSASTLKKRTRKDSPVRNHKRKDSQTEDDHSDADDLNGKHMKTNGYKQKINLNLSKYDNLPGFIHDSLPENVTEHDVYLFLESRANCTKLVTDCSEKFHHSSESLEDDATNTRWPPYIVLGSELLKTWYSSSYPQEYARVPRLYICEFCLKYMKCEQVYDRHRKKCTMFHPPANEIYHKDDLSVFEVDGNTSRIYCQNLCLLAKLFLDHKTLYYDVEPFLFYVLTRNDANGCHFIGYFSKEKHCPQKYNLSCITVLPICQRRGYGRFLIELSYLISQKEGQVGTPERPLSTLGAQTYEAYWKIKIVEQLLVYYNENSPKCLLKTIMSRTGMAIDDIVDTLQNLGILTMKSNGKPVISADVTQLETIMTKEKIKHAHWVKIDSEYLRFTPVLTPLLLANEEKAVEKEVKEIQIVFKEIGREAAEAASLAAEAADGCQTADGVRYIRRRKFGQKRRSIIVKRRTPMANKSNKNDSMITHNDSYSADIIANDVDEHSQEYKPRRSKMVASEPVIKEDDIEEEEGEEKDSATATVMQEETKTAPVESSPKPPAKQSAYKQLKLDQFIKIASVKETPVSVKASTDEKPESNNHVPYPETEAKTDSNDEVQSETRRITRNTRLHSTSKSEAEPVKLEENVATETSTKPDLNHENSVTRQISEGGVSTESSSDSLSIADAPRSSSAANNMDRPLPLKKRALASVDIQSLADDTLSPSKNKPNQPHLMRQLSTATTSTNPPETPSSLSDILANPFLSSPSISGTDDETKIARIESQLKEDTVDIINNNHVEKEEEEEPTSSLNRFETTIKPVEITEDQLPPRSTSPTSMIVSQSNHYNYSTKNKQQQLQQPHQAIPVNSFHGSTNMAYSFNNSAYPYPYPPVPPYSVPPYYYPPNAAMDYMSYYSASSSSSIYPPPGSIYGDTTEQQSYYTSNSMNSIAYNGNGTAPYIYPSAQSSAPAPTATQQH</sequence>
<evidence type="ECO:0000256" key="15">
    <source>
        <dbReference type="PROSITE-ProRule" id="PRU00146"/>
    </source>
</evidence>
<dbReference type="InterPro" id="IPR040706">
    <property type="entry name" value="Zf-MYST"/>
</dbReference>
<dbReference type="SUPFAM" id="SSF55729">
    <property type="entry name" value="Acyl-CoA N-acyltransferases (Nat)"/>
    <property type="match status" value="1"/>
</dbReference>
<keyword evidence="11" id="KW-0805">Transcription regulation</keyword>
<evidence type="ECO:0000256" key="8">
    <source>
        <dbReference type="ARBA" id="ARBA00022833"/>
    </source>
</evidence>
<dbReference type="GO" id="GO:0004402">
    <property type="term" value="F:histone acetyltransferase activity"/>
    <property type="evidence" value="ECO:0007669"/>
    <property type="project" value="InterPro"/>
</dbReference>
<evidence type="ECO:0000256" key="16">
    <source>
        <dbReference type="SAM" id="MobiDB-lite"/>
    </source>
</evidence>
<feature type="region of interest" description="Disordered" evidence="16">
    <location>
        <begin position="909"/>
        <end position="1033"/>
    </location>
</feature>
<evidence type="ECO:0000256" key="13">
    <source>
        <dbReference type="ARBA" id="ARBA00023242"/>
    </source>
</evidence>
<feature type="region of interest" description="Disordered" evidence="16">
    <location>
        <begin position="834"/>
        <end position="896"/>
    </location>
</feature>
<feature type="compositionally biased region" description="Basic and acidic residues" evidence="16">
    <location>
        <begin position="935"/>
        <end position="951"/>
    </location>
</feature>
<feature type="compositionally biased region" description="Low complexity" evidence="16">
    <location>
        <begin position="1065"/>
        <end position="1081"/>
    </location>
</feature>
<dbReference type="EMBL" id="CAJNOJ010000076">
    <property type="protein sequence ID" value="CAF1044156.1"/>
    <property type="molecule type" value="Genomic_DNA"/>
</dbReference>
<dbReference type="Pfam" id="PF00628">
    <property type="entry name" value="PHD"/>
    <property type="match status" value="2"/>
</dbReference>
<evidence type="ECO:0000256" key="10">
    <source>
        <dbReference type="ARBA" id="ARBA00022990"/>
    </source>
</evidence>
<dbReference type="FunFam" id="3.30.40.10:FF:000005">
    <property type="entry name" value="zinc finger protein isoform X1"/>
    <property type="match status" value="1"/>
</dbReference>
<dbReference type="FunFam" id="3.40.630.30:FF:000001">
    <property type="entry name" value="Histone acetyltransferase"/>
    <property type="match status" value="1"/>
</dbReference>
<feature type="active site" description="Proton donor/acceptor" evidence="14">
    <location>
        <position position="627"/>
    </location>
</feature>
<evidence type="ECO:0000256" key="9">
    <source>
        <dbReference type="ARBA" id="ARBA00022853"/>
    </source>
</evidence>
<feature type="compositionally biased region" description="Basic and acidic residues" evidence="16">
    <location>
        <begin position="962"/>
        <end position="973"/>
    </location>
</feature>
<comment type="subcellular location">
    <subcellularLocation>
        <location evidence="1">Nucleus</location>
    </subcellularLocation>
</comment>
<evidence type="ECO:0000256" key="11">
    <source>
        <dbReference type="ARBA" id="ARBA00023015"/>
    </source>
</evidence>
<feature type="region of interest" description="Disordered" evidence="16">
    <location>
        <begin position="155"/>
        <end position="180"/>
    </location>
</feature>
<keyword evidence="13" id="KW-0539">Nucleus</keyword>
<evidence type="ECO:0000313" key="20">
    <source>
        <dbReference type="Proteomes" id="UP000663852"/>
    </source>
</evidence>
<dbReference type="GO" id="GO:0006357">
    <property type="term" value="P:regulation of transcription by RNA polymerase II"/>
    <property type="evidence" value="ECO:0007669"/>
    <property type="project" value="TreeGrafter"/>
</dbReference>
<dbReference type="GO" id="GO:0008270">
    <property type="term" value="F:zinc ion binding"/>
    <property type="evidence" value="ECO:0007669"/>
    <property type="project" value="UniProtKB-KW"/>
</dbReference>
<feature type="compositionally biased region" description="Polar residues" evidence="16">
    <location>
        <begin position="333"/>
        <end position="346"/>
    </location>
</feature>
<feature type="compositionally biased region" description="Polar residues" evidence="16">
    <location>
        <begin position="976"/>
        <end position="1009"/>
    </location>
</feature>
<evidence type="ECO:0000256" key="3">
    <source>
        <dbReference type="ARBA" id="ARBA00013184"/>
    </source>
</evidence>
<keyword evidence="10" id="KW-0007">Acetylation</keyword>
<feature type="compositionally biased region" description="Low complexity" evidence="16">
    <location>
        <begin position="278"/>
        <end position="293"/>
    </location>
</feature>
<dbReference type="Gene3D" id="3.40.630.30">
    <property type="match status" value="1"/>
</dbReference>
<dbReference type="InterPro" id="IPR011011">
    <property type="entry name" value="Znf_FYVE_PHD"/>
</dbReference>
<feature type="compositionally biased region" description="Acidic residues" evidence="16">
    <location>
        <begin position="855"/>
        <end position="864"/>
    </location>
</feature>
<feature type="compositionally biased region" description="Low complexity" evidence="16">
    <location>
        <begin position="11"/>
        <end position="24"/>
    </location>
</feature>
<dbReference type="EC" id="2.3.1.48" evidence="3"/>
<dbReference type="PROSITE" id="PS51726">
    <property type="entry name" value="MYST_HAT"/>
    <property type="match status" value="1"/>
</dbReference>
<dbReference type="GO" id="GO:0040029">
    <property type="term" value="P:epigenetic regulation of gene expression"/>
    <property type="evidence" value="ECO:0007669"/>
    <property type="project" value="UniProtKB-ARBA"/>
</dbReference>
<dbReference type="Gene3D" id="3.30.60.60">
    <property type="entry name" value="N-acetyl transferase-like"/>
    <property type="match status" value="1"/>
</dbReference>
<protein>
    <recommendedName>
        <fullName evidence="3">histone acetyltransferase</fullName>
        <ecNumber evidence="3">2.3.1.48</ecNumber>
    </recommendedName>
</protein>
<keyword evidence="5" id="KW-0479">Metal-binding</keyword>
<feature type="region of interest" description="Disordered" evidence="16">
    <location>
        <begin position="1"/>
        <end position="36"/>
    </location>
</feature>
<dbReference type="PROSITE" id="PS50016">
    <property type="entry name" value="ZF_PHD_2"/>
    <property type="match status" value="2"/>
</dbReference>
<organism evidence="19 20">
    <name type="scientific">Adineta ricciae</name>
    <name type="common">Rotifer</name>
    <dbReference type="NCBI Taxonomy" id="249248"/>
    <lineage>
        <taxon>Eukaryota</taxon>
        <taxon>Metazoa</taxon>
        <taxon>Spiralia</taxon>
        <taxon>Gnathifera</taxon>
        <taxon>Rotifera</taxon>
        <taxon>Eurotatoria</taxon>
        <taxon>Bdelloidea</taxon>
        <taxon>Adinetida</taxon>
        <taxon>Adinetidae</taxon>
        <taxon>Adineta</taxon>
    </lineage>
</organism>
<dbReference type="InterPro" id="IPR002717">
    <property type="entry name" value="HAT_MYST-type"/>
</dbReference>
<dbReference type="Proteomes" id="UP000663852">
    <property type="component" value="Unassembled WGS sequence"/>
</dbReference>
<feature type="region of interest" description="Disordered" evidence="16">
    <location>
        <begin position="1064"/>
        <end position="1083"/>
    </location>
</feature>
<evidence type="ECO:0000256" key="6">
    <source>
        <dbReference type="ARBA" id="ARBA00022737"/>
    </source>
</evidence>
<evidence type="ECO:0000256" key="1">
    <source>
        <dbReference type="ARBA" id="ARBA00004123"/>
    </source>
</evidence>
<evidence type="ECO:0000256" key="14">
    <source>
        <dbReference type="PIRSR" id="PIRSR602717-51"/>
    </source>
</evidence>
<gene>
    <name evidence="19" type="ORF">EDS130_LOCUS17085</name>
</gene>
<accession>A0A814JZM5</accession>
<dbReference type="SMART" id="SM00249">
    <property type="entry name" value="PHD"/>
    <property type="match status" value="2"/>
</dbReference>
<dbReference type="FunFam" id="3.30.60.60:FF:000001">
    <property type="entry name" value="Histone acetyltransferase"/>
    <property type="match status" value="1"/>
</dbReference>
<dbReference type="InterPro" id="IPR016181">
    <property type="entry name" value="Acyl_CoA_acyltransferase"/>
</dbReference>
<keyword evidence="7 15" id="KW-0863">Zinc-finger</keyword>
<dbReference type="SUPFAM" id="SSF57903">
    <property type="entry name" value="FYVE/PHD zinc finger"/>
    <property type="match status" value="2"/>
</dbReference>
<dbReference type="GO" id="GO:0070775">
    <property type="term" value="C:H3 histone acetyltransferase complex"/>
    <property type="evidence" value="ECO:0007669"/>
    <property type="project" value="UniProtKB-ARBA"/>
</dbReference>
<feature type="region of interest" description="Disordered" evidence="16">
    <location>
        <begin position="265"/>
        <end position="383"/>
    </location>
</feature>
<dbReference type="InterPro" id="IPR019787">
    <property type="entry name" value="Znf_PHD-finger"/>
</dbReference>
<keyword evidence="8" id="KW-0862">Zinc</keyword>
<dbReference type="InterPro" id="IPR001965">
    <property type="entry name" value="Znf_PHD"/>
</dbReference>
<evidence type="ECO:0000256" key="2">
    <source>
        <dbReference type="ARBA" id="ARBA00010107"/>
    </source>
</evidence>
<evidence type="ECO:0000256" key="12">
    <source>
        <dbReference type="ARBA" id="ARBA00023163"/>
    </source>
</evidence>
<dbReference type="InterPro" id="IPR050603">
    <property type="entry name" value="MYST_HAT"/>
</dbReference>
<dbReference type="OrthoDB" id="787137at2759"/>
<dbReference type="Pfam" id="PF01853">
    <property type="entry name" value="MOZ_SAS"/>
    <property type="match status" value="1"/>
</dbReference>
<keyword evidence="6" id="KW-0677">Repeat</keyword>
<dbReference type="PANTHER" id="PTHR10615">
    <property type="entry name" value="HISTONE ACETYLTRANSFERASE"/>
    <property type="match status" value="1"/>
</dbReference>
<keyword evidence="4" id="KW-0808">Transferase</keyword>
<dbReference type="Gene3D" id="1.10.10.10">
    <property type="entry name" value="Winged helix-like DNA-binding domain superfamily/Winged helix DNA-binding domain"/>
    <property type="match status" value="1"/>
</dbReference>
<evidence type="ECO:0000256" key="4">
    <source>
        <dbReference type="ARBA" id="ARBA00022679"/>
    </source>
</evidence>
<feature type="compositionally biased region" description="Basic residues" evidence="16">
    <location>
        <begin position="347"/>
        <end position="363"/>
    </location>
</feature>
<evidence type="ECO:0000256" key="5">
    <source>
        <dbReference type="ARBA" id="ARBA00022723"/>
    </source>
</evidence>
<reference evidence="19" key="1">
    <citation type="submission" date="2021-02" db="EMBL/GenBank/DDBJ databases">
        <authorList>
            <person name="Nowell W R."/>
        </authorList>
    </citation>
    <scope>NUCLEOTIDE SEQUENCE</scope>
</reference>
<name>A0A814JZM5_ADIRI</name>
<dbReference type="Pfam" id="PF17772">
    <property type="entry name" value="zf-MYST"/>
    <property type="match status" value="1"/>
</dbReference>
<comment type="caution">
    <text evidence="19">The sequence shown here is derived from an EMBL/GenBank/DDBJ whole genome shotgun (WGS) entry which is preliminary data.</text>
</comment>
<feature type="domain" description="PHD-type" evidence="17">
    <location>
        <begin position="43"/>
        <end position="102"/>
    </location>
</feature>
<comment type="similarity">
    <text evidence="2">Belongs to the MYST (SAS/MOZ) family.</text>
</comment>
<evidence type="ECO:0000259" key="18">
    <source>
        <dbReference type="PROSITE" id="PS51726"/>
    </source>
</evidence>
<proteinExistence type="inferred from homology"/>
<dbReference type="Gene3D" id="3.30.40.10">
    <property type="entry name" value="Zinc/RING finger domain, C3HC4 (zinc finger)"/>
    <property type="match status" value="1"/>
</dbReference>
<dbReference type="GO" id="GO:0003682">
    <property type="term" value="F:chromatin binding"/>
    <property type="evidence" value="ECO:0007669"/>
    <property type="project" value="TreeGrafter"/>
</dbReference>
<feature type="domain" description="MYST-type HAT" evidence="18">
    <location>
        <begin position="451"/>
        <end position="730"/>
    </location>
</feature>